<dbReference type="AlphaFoldDB" id="A0AAX4JNR4"/>
<protein>
    <submittedName>
        <fullName evidence="3">Uncharacterized protein</fullName>
    </submittedName>
</protein>
<evidence type="ECO:0000313" key="3">
    <source>
        <dbReference type="EMBL" id="WWC86068.1"/>
    </source>
</evidence>
<dbReference type="SUPFAM" id="SSF51735">
    <property type="entry name" value="NAD(P)-binding Rossmann-fold domains"/>
    <property type="match status" value="1"/>
</dbReference>
<dbReference type="RefSeq" id="XP_066072831.1">
    <property type="nucleotide sequence ID" value="XM_066216734.1"/>
</dbReference>
<proteinExistence type="inferred from homology"/>
<dbReference type="PANTHER" id="PTHR24320">
    <property type="entry name" value="RETINOL DEHYDROGENASE"/>
    <property type="match status" value="1"/>
</dbReference>
<organism evidence="3 4">
    <name type="scientific">Kwoniella dendrophila CBS 6074</name>
    <dbReference type="NCBI Taxonomy" id="1295534"/>
    <lineage>
        <taxon>Eukaryota</taxon>
        <taxon>Fungi</taxon>
        <taxon>Dikarya</taxon>
        <taxon>Basidiomycota</taxon>
        <taxon>Agaricomycotina</taxon>
        <taxon>Tremellomycetes</taxon>
        <taxon>Tremellales</taxon>
        <taxon>Cryptococcaceae</taxon>
        <taxon>Kwoniella</taxon>
    </lineage>
</organism>
<dbReference type="Proteomes" id="UP001355207">
    <property type="component" value="Chromosome 1"/>
</dbReference>
<accession>A0AAX4JNR4</accession>
<evidence type="ECO:0000313" key="4">
    <source>
        <dbReference type="Proteomes" id="UP001355207"/>
    </source>
</evidence>
<dbReference type="GeneID" id="91091611"/>
<dbReference type="InterPro" id="IPR036291">
    <property type="entry name" value="NAD(P)-bd_dom_sf"/>
</dbReference>
<dbReference type="GO" id="GO:0016491">
    <property type="term" value="F:oxidoreductase activity"/>
    <property type="evidence" value="ECO:0007669"/>
    <property type="project" value="UniProtKB-KW"/>
</dbReference>
<keyword evidence="4" id="KW-1185">Reference proteome</keyword>
<dbReference type="PANTHER" id="PTHR24320:SF148">
    <property type="entry name" value="NAD(P)-BINDING ROSSMANN-FOLD SUPERFAMILY PROTEIN"/>
    <property type="match status" value="1"/>
</dbReference>
<comment type="similarity">
    <text evidence="1">Belongs to the short-chain dehydrogenases/reductases (SDR) family.</text>
</comment>
<sequence length="334" mass="37668">MSGGPYPWSMYRGLWSILPAEPTGPYLKGKIVVITGTTSGVGLETTKLLAKAQPEQLILAVRSIESGEKLLRQCQKLNPGLNGKVLFLDLCDLQSIKDLSKDLRVEFGRVDLLINNAGINPNFDPAPMKTTKDGYERVFQTNVLAPFLTTILLLPLLRNSSDPKVLYSGSDTHHVAPHDMIEKSIKNHENIIRNYNDENKYHNPSRYFESKLLLQMLTRMSIKHFPKEISTINVNPGLAMTNLGRDFHFGFSFKTVYEVVWFLLNARSPKRAARNLTSAVVWNGGSQDYWSECKPAFSENTYLYSGNGILATEQFYQEMRQEVEKLSPGCTSEI</sequence>
<dbReference type="InterPro" id="IPR002347">
    <property type="entry name" value="SDR_fam"/>
</dbReference>
<dbReference type="Pfam" id="PF00106">
    <property type="entry name" value="adh_short"/>
    <property type="match status" value="1"/>
</dbReference>
<reference evidence="3 4" key="1">
    <citation type="submission" date="2024-01" db="EMBL/GenBank/DDBJ databases">
        <title>Comparative genomics of Cryptococcus and Kwoniella reveals pathogenesis evolution and contrasting modes of karyotype evolution via chromosome fusion or intercentromeric recombination.</title>
        <authorList>
            <person name="Coelho M.A."/>
            <person name="David-Palma M."/>
            <person name="Shea T."/>
            <person name="Bowers K."/>
            <person name="McGinley-Smith S."/>
            <person name="Mohammad A.W."/>
            <person name="Gnirke A."/>
            <person name="Yurkov A.M."/>
            <person name="Nowrousian M."/>
            <person name="Sun S."/>
            <person name="Cuomo C.A."/>
            <person name="Heitman J."/>
        </authorList>
    </citation>
    <scope>NUCLEOTIDE SEQUENCE [LARGE SCALE GENOMIC DNA]</scope>
    <source>
        <strain evidence="3 4">CBS 6074</strain>
    </source>
</reference>
<dbReference type="EMBL" id="CP144098">
    <property type="protein sequence ID" value="WWC86068.1"/>
    <property type="molecule type" value="Genomic_DNA"/>
</dbReference>
<name>A0AAX4JNR4_9TREE</name>
<dbReference type="Gene3D" id="3.40.50.720">
    <property type="entry name" value="NAD(P)-binding Rossmann-like Domain"/>
    <property type="match status" value="1"/>
</dbReference>
<gene>
    <name evidence="3" type="ORF">L201_000939</name>
</gene>
<dbReference type="PRINTS" id="PR00081">
    <property type="entry name" value="GDHRDH"/>
</dbReference>
<evidence type="ECO:0000256" key="1">
    <source>
        <dbReference type="ARBA" id="ARBA00006484"/>
    </source>
</evidence>
<keyword evidence="2" id="KW-0560">Oxidoreductase</keyword>
<evidence type="ECO:0000256" key="2">
    <source>
        <dbReference type="ARBA" id="ARBA00023002"/>
    </source>
</evidence>